<dbReference type="GeneTree" id="ENSGT00940000166776"/>
<accession>A0A8C5CG47</accession>
<evidence type="ECO:0000313" key="3">
    <source>
        <dbReference type="Ensembl" id="ENSGMOP00000059694.1"/>
    </source>
</evidence>
<dbReference type="AlphaFoldDB" id="A0A8C5CG47"/>
<proteinExistence type="predicted"/>
<evidence type="ECO:0000256" key="2">
    <source>
        <dbReference type="ARBA" id="ARBA00022737"/>
    </source>
</evidence>
<dbReference type="Gene3D" id="2.120.10.80">
    <property type="entry name" value="Kelch-type beta propeller"/>
    <property type="match status" value="2"/>
</dbReference>
<keyword evidence="4" id="KW-1185">Reference proteome</keyword>
<evidence type="ECO:0000313" key="4">
    <source>
        <dbReference type="Proteomes" id="UP000694546"/>
    </source>
</evidence>
<dbReference type="Pfam" id="PF24681">
    <property type="entry name" value="Kelch_KLHDC2_KLHL20_DRC7"/>
    <property type="match status" value="1"/>
</dbReference>
<dbReference type="InterPro" id="IPR015915">
    <property type="entry name" value="Kelch-typ_b-propeller"/>
</dbReference>
<reference evidence="3" key="3">
    <citation type="submission" date="2025-09" db="UniProtKB">
        <authorList>
            <consortium name="Ensembl"/>
        </authorList>
    </citation>
    <scope>IDENTIFICATION</scope>
</reference>
<protein>
    <submittedName>
        <fullName evidence="3">Kelch domain containing 8A</fullName>
    </submittedName>
</protein>
<gene>
    <name evidence="3" type="primary">klhdc8a</name>
</gene>
<dbReference type="PANTHER" id="PTHR46260:SF1">
    <property type="entry name" value="KELCH DOMAIN-CONTAINING PROTEIN 8A"/>
    <property type="match status" value="1"/>
</dbReference>
<organism evidence="3 4">
    <name type="scientific">Gadus morhua</name>
    <name type="common">Atlantic cod</name>
    <dbReference type="NCBI Taxonomy" id="8049"/>
    <lineage>
        <taxon>Eukaryota</taxon>
        <taxon>Metazoa</taxon>
        <taxon>Chordata</taxon>
        <taxon>Craniata</taxon>
        <taxon>Vertebrata</taxon>
        <taxon>Euteleostomi</taxon>
        <taxon>Actinopterygii</taxon>
        <taxon>Neopterygii</taxon>
        <taxon>Teleostei</taxon>
        <taxon>Neoteleostei</taxon>
        <taxon>Acanthomorphata</taxon>
        <taxon>Zeiogadaria</taxon>
        <taxon>Gadariae</taxon>
        <taxon>Gadiformes</taxon>
        <taxon>Gadoidei</taxon>
        <taxon>Gadidae</taxon>
        <taxon>Gadus</taxon>
    </lineage>
</organism>
<dbReference type="InterPro" id="IPR051746">
    <property type="entry name" value="Kelch_domain_containing_8"/>
</dbReference>
<evidence type="ECO:0000256" key="1">
    <source>
        <dbReference type="ARBA" id="ARBA00022441"/>
    </source>
</evidence>
<keyword evidence="2" id="KW-0677">Repeat</keyword>
<dbReference type="PANTHER" id="PTHR46260">
    <property type="entry name" value="RING-TYPE DOMAIN-CONTAINING PROTEIN"/>
    <property type="match status" value="1"/>
</dbReference>
<dbReference type="SUPFAM" id="SSF117281">
    <property type="entry name" value="Kelch motif"/>
    <property type="match status" value="2"/>
</dbReference>
<dbReference type="Ensembl" id="ENSGMOT00000073817.1">
    <property type="protein sequence ID" value="ENSGMOP00000059694.1"/>
    <property type="gene ID" value="ENSGMOG00000001709.2"/>
</dbReference>
<dbReference type="SMART" id="SM00612">
    <property type="entry name" value="Kelch"/>
    <property type="match status" value="6"/>
</dbReference>
<keyword evidence="1" id="KW-0880">Kelch repeat</keyword>
<reference evidence="3" key="2">
    <citation type="submission" date="2025-08" db="UniProtKB">
        <authorList>
            <consortium name="Ensembl"/>
        </authorList>
    </citation>
    <scope>IDENTIFICATION</scope>
</reference>
<dbReference type="OMA" id="ERETSWE"/>
<name>A0A8C5CG47_GADMO</name>
<sequence length="390" mass="42234">MSFPSANEFHWQSLAGLASSRVYHTVAEVGGQMYMLGGCDAAGRPCATVDLYSPEGDRWISLAAMPTPRAGAAVAVLGKQILVVGGVGEDQSPVKAVEVYNTEEGRWRKRSSLREALMGVAITVKDGRALAIGGMGGDLLPRAILQQYDLRKDVWAQLPPMASPRYDANIHLLANKLYVAGGRQCKRPIKAFEVYDTETRSWTTLPTMPCKRSYCGVLWDGAGRLCLLGGLRQGGGHQSSKFTKNVNIFDTSHGAWLKSEDTLPMKTKRADFAAAFLRGRMVVAGGLGHEPSALGTVEAFHPQKKKWERLAPMSVPRCSASSLVIRDRLLVVGGVNQVSHTQYRTQASVFSTKHRDPGSVLNPGSVFSTGHGDQCSVQDTGISVQYWTQG</sequence>
<dbReference type="InterPro" id="IPR006652">
    <property type="entry name" value="Kelch_1"/>
</dbReference>
<dbReference type="Pfam" id="PF01344">
    <property type="entry name" value="Kelch_1"/>
    <property type="match status" value="2"/>
</dbReference>
<reference evidence="3" key="1">
    <citation type="submission" date="2019-07" db="EMBL/GenBank/DDBJ databases">
        <authorList>
            <consortium name="Wellcome Sanger Institute Data Sharing"/>
        </authorList>
    </citation>
    <scope>NUCLEOTIDE SEQUENCE [LARGE SCALE GENOMIC DNA]</scope>
</reference>
<dbReference type="Proteomes" id="UP000694546">
    <property type="component" value="Chromosome 1"/>
</dbReference>